<accession>A0A0M5JAV4</accession>
<gene>
    <name evidence="2" type="ORF">Dbus_chr3Lg97</name>
</gene>
<organism evidence="2 3">
    <name type="scientific">Drosophila busckii</name>
    <name type="common">Fruit fly</name>
    <dbReference type="NCBI Taxonomy" id="30019"/>
    <lineage>
        <taxon>Eukaryota</taxon>
        <taxon>Metazoa</taxon>
        <taxon>Ecdysozoa</taxon>
        <taxon>Arthropoda</taxon>
        <taxon>Hexapoda</taxon>
        <taxon>Insecta</taxon>
        <taxon>Pterygota</taxon>
        <taxon>Neoptera</taxon>
        <taxon>Endopterygota</taxon>
        <taxon>Diptera</taxon>
        <taxon>Brachycera</taxon>
        <taxon>Muscomorpha</taxon>
        <taxon>Ephydroidea</taxon>
        <taxon>Drosophilidae</taxon>
        <taxon>Drosophila</taxon>
    </lineage>
</organism>
<dbReference type="AlphaFoldDB" id="A0A0M5JAV4"/>
<keyword evidence="3" id="KW-1185">Reference proteome</keyword>
<dbReference type="STRING" id="30019.A0A0M5JAV4"/>
<sequence length="160" mass="17649">MLSKLLIPLLLVHQITADGCGVCQPESNTACHSENTFSICMDGKATADIIPCPKDFYCTDGKFTCYENEQPICKPKANDEVTQPPTTTEKVWEPVDFCTSAGDGEYANKDDPTCKTKIYCYLGGTGKYQYEIYPCGTKKPYFDEALGKCAAQKPEHCIDS</sequence>
<dbReference type="EMBL" id="CP012525">
    <property type="protein sequence ID" value="ALC42931.1"/>
    <property type="molecule type" value="Genomic_DNA"/>
</dbReference>
<dbReference type="OrthoDB" id="7872662at2759"/>
<keyword evidence="1" id="KW-0732">Signal</keyword>
<dbReference type="Proteomes" id="UP000494163">
    <property type="component" value="Chromosome 3L"/>
</dbReference>
<name>A0A0M5JAV4_DROBS</name>
<protein>
    <submittedName>
        <fullName evidence="2">CG42494</fullName>
    </submittedName>
</protein>
<evidence type="ECO:0000256" key="1">
    <source>
        <dbReference type="SAM" id="SignalP"/>
    </source>
</evidence>
<feature type="signal peptide" evidence="1">
    <location>
        <begin position="1"/>
        <end position="17"/>
    </location>
</feature>
<reference evidence="2 3" key="1">
    <citation type="submission" date="2015-08" db="EMBL/GenBank/DDBJ databases">
        <title>Ancestral chromatin configuration constrains chromatin evolution on differentiating sex chromosomes in Drosophila.</title>
        <authorList>
            <person name="Zhou Q."/>
            <person name="Bachtrog D."/>
        </authorList>
    </citation>
    <scope>NUCLEOTIDE SEQUENCE [LARGE SCALE GENOMIC DNA]</scope>
    <source>
        <tissue evidence="2">Whole larvae</tissue>
    </source>
</reference>
<evidence type="ECO:0000313" key="2">
    <source>
        <dbReference type="EMBL" id="ALC42931.1"/>
    </source>
</evidence>
<proteinExistence type="predicted"/>
<feature type="chain" id="PRO_5005803786" evidence="1">
    <location>
        <begin position="18"/>
        <end position="160"/>
    </location>
</feature>
<evidence type="ECO:0000313" key="3">
    <source>
        <dbReference type="Proteomes" id="UP000494163"/>
    </source>
</evidence>